<comment type="caution">
    <text evidence="1">The sequence shown here is derived from an EMBL/GenBank/DDBJ whole genome shotgun (WGS) entry which is preliminary data.</text>
</comment>
<evidence type="ECO:0000313" key="1">
    <source>
        <dbReference type="EMBL" id="GEM40484.1"/>
    </source>
</evidence>
<sequence>MVGICGWDLVEASPGACRRGVPLGTDGIRERDMLAGLLDGCRRGVPLAADGIRGWDVVAVPLRGCAVVSAFIRRKA</sequence>
<organism evidence="1 2">
    <name type="scientific">Nocardia ninae NBRC 108245</name>
    <dbReference type="NCBI Taxonomy" id="1210091"/>
    <lineage>
        <taxon>Bacteria</taxon>
        <taxon>Bacillati</taxon>
        <taxon>Actinomycetota</taxon>
        <taxon>Actinomycetes</taxon>
        <taxon>Mycobacteriales</taxon>
        <taxon>Nocardiaceae</taxon>
        <taxon>Nocardia</taxon>
    </lineage>
</organism>
<reference evidence="1 2" key="1">
    <citation type="submission" date="2019-07" db="EMBL/GenBank/DDBJ databases">
        <title>Whole genome shotgun sequence of Nocardia ninae NBRC 108245.</title>
        <authorList>
            <person name="Hosoyama A."/>
            <person name="Uohara A."/>
            <person name="Ohji S."/>
            <person name="Ichikawa N."/>
        </authorList>
    </citation>
    <scope>NUCLEOTIDE SEQUENCE [LARGE SCALE GENOMIC DNA]</scope>
    <source>
        <strain evidence="1 2">NBRC 108245</strain>
    </source>
</reference>
<accession>A0A511MIJ9</accession>
<name>A0A511MIJ9_9NOCA</name>
<keyword evidence="2" id="KW-1185">Reference proteome</keyword>
<dbReference type="Proteomes" id="UP000321424">
    <property type="component" value="Unassembled WGS sequence"/>
</dbReference>
<protein>
    <submittedName>
        <fullName evidence="1">Uncharacterized protein</fullName>
    </submittedName>
</protein>
<dbReference type="AlphaFoldDB" id="A0A511MIJ9"/>
<evidence type="ECO:0000313" key="2">
    <source>
        <dbReference type="Proteomes" id="UP000321424"/>
    </source>
</evidence>
<dbReference type="EMBL" id="BJXA01000037">
    <property type="protein sequence ID" value="GEM40484.1"/>
    <property type="molecule type" value="Genomic_DNA"/>
</dbReference>
<proteinExistence type="predicted"/>
<gene>
    <name evidence="1" type="ORF">NN4_50030</name>
</gene>